<reference evidence="3 4" key="1">
    <citation type="submission" date="2020-10" db="EMBL/GenBank/DDBJ databases">
        <title>Degradation of 1,4-Dioxane by Xanthobacter sp. YN2, via a Novel Group-2 Soluble Di-Iron Monooxygenase.</title>
        <authorList>
            <person name="Ma F."/>
            <person name="Wang Y."/>
            <person name="Yang J."/>
            <person name="Guo H."/>
            <person name="Su D."/>
            <person name="Yu L."/>
        </authorList>
    </citation>
    <scope>NUCLEOTIDE SEQUENCE [LARGE SCALE GENOMIC DNA]</scope>
    <source>
        <strain evidence="3 4">YN2</strain>
    </source>
</reference>
<dbReference type="RefSeq" id="WP_203193470.1">
    <property type="nucleotide sequence ID" value="NZ_CP063362.1"/>
</dbReference>
<feature type="domain" description="SsuA/THI5-like" evidence="2">
    <location>
        <begin position="43"/>
        <end position="259"/>
    </location>
</feature>
<dbReference type="EMBL" id="CP063362">
    <property type="protein sequence ID" value="QRG06564.1"/>
    <property type="molecule type" value="Genomic_DNA"/>
</dbReference>
<dbReference type="AlphaFoldDB" id="A0A974SIU9"/>
<dbReference type="PANTHER" id="PTHR31528:SF15">
    <property type="entry name" value="RIBOFLAVIN-BINDING PROTEIN RIBY"/>
    <property type="match status" value="1"/>
</dbReference>
<dbReference type="InterPro" id="IPR027939">
    <property type="entry name" value="NMT1/THI5"/>
</dbReference>
<proteinExistence type="predicted"/>
<sequence length="346" mass="37432">MKRLVVSALALLLAGGAALAQQPAKAEPTKIRFTLDWKLQGIHAWYFWAKEKGYFAAENLDVTIDQGEGSATTVTRIMSGVYDAGFGDMNAIIQNAATRPAETPVMVYMLYNKAPFALLTKADSKITAVKDLAGTRLGTPPGGASFKLLPLLAKANGVDYAKIAITNVAPNLQEQMLLQGQVDTIAIFTATSYMNLVALKLDPDKDFRWIFYSDAGVDLYSNGIMVSPKLAKEKPDAVKGLLKAINRAIKEAVADPDAAIALLAAREPLINKDIEKRRLIYVYSSLIDTPEARELGLGDISDARLAAAITLIADAFELPRKPAPAEVFDRAFLPPKADRMPPQVGK</sequence>
<dbReference type="PANTHER" id="PTHR31528">
    <property type="entry name" value="4-AMINO-5-HYDROXYMETHYL-2-METHYLPYRIMIDINE PHOSPHATE SYNTHASE THI11-RELATED"/>
    <property type="match status" value="1"/>
</dbReference>
<dbReference type="GO" id="GO:0009228">
    <property type="term" value="P:thiamine biosynthetic process"/>
    <property type="evidence" value="ECO:0007669"/>
    <property type="project" value="InterPro"/>
</dbReference>
<name>A0A974SIU9_9HYPH</name>
<keyword evidence="1" id="KW-0732">Signal</keyword>
<dbReference type="KEGG" id="xdi:EZH22_27155"/>
<dbReference type="Pfam" id="PF09084">
    <property type="entry name" value="NMT1"/>
    <property type="match status" value="1"/>
</dbReference>
<feature type="signal peptide" evidence="1">
    <location>
        <begin position="1"/>
        <end position="20"/>
    </location>
</feature>
<protein>
    <submittedName>
        <fullName evidence="3">ABC transporter substrate-binding protein</fullName>
    </submittedName>
</protein>
<accession>A0A974SIU9</accession>
<evidence type="ECO:0000256" key="1">
    <source>
        <dbReference type="SAM" id="SignalP"/>
    </source>
</evidence>
<dbReference type="Gene3D" id="3.40.190.10">
    <property type="entry name" value="Periplasmic binding protein-like II"/>
    <property type="match status" value="2"/>
</dbReference>
<keyword evidence="4" id="KW-1185">Reference proteome</keyword>
<dbReference type="SUPFAM" id="SSF53850">
    <property type="entry name" value="Periplasmic binding protein-like II"/>
    <property type="match status" value="1"/>
</dbReference>
<dbReference type="Proteomes" id="UP000596427">
    <property type="component" value="Chromosome"/>
</dbReference>
<evidence type="ECO:0000313" key="3">
    <source>
        <dbReference type="EMBL" id="QRG06564.1"/>
    </source>
</evidence>
<gene>
    <name evidence="3" type="ORF">EZH22_27155</name>
</gene>
<dbReference type="InterPro" id="IPR015168">
    <property type="entry name" value="SsuA/THI5"/>
</dbReference>
<organism evidence="3 4">
    <name type="scientific">Xanthobacter dioxanivorans</name>
    <dbReference type="NCBI Taxonomy" id="2528964"/>
    <lineage>
        <taxon>Bacteria</taxon>
        <taxon>Pseudomonadati</taxon>
        <taxon>Pseudomonadota</taxon>
        <taxon>Alphaproteobacteria</taxon>
        <taxon>Hyphomicrobiales</taxon>
        <taxon>Xanthobacteraceae</taxon>
        <taxon>Xanthobacter</taxon>
    </lineage>
</organism>
<evidence type="ECO:0000313" key="4">
    <source>
        <dbReference type="Proteomes" id="UP000596427"/>
    </source>
</evidence>
<evidence type="ECO:0000259" key="2">
    <source>
        <dbReference type="Pfam" id="PF09084"/>
    </source>
</evidence>
<feature type="chain" id="PRO_5037953076" evidence="1">
    <location>
        <begin position="21"/>
        <end position="346"/>
    </location>
</feature>